<gene>
    <name evidence="1" type="ORF">SNF14_07450</name>
</gene>
<evidence type="ECO:0000313" key="2">
    <source>
        <dbReference type="Proteomes" id="UP001285855"/>
    </source>
</evidence>
<comment type="caution">
    <text evidence="1">The sequence shown here is derived from an EMBL/GenBank/DDBJ whole genome shotgun (WGS) entry which is preliminary data.</text>
</comment>
<sequence>MNFIKQILNKLPYIKGLYKRDKLYRDNAHFLPGHFYSAIPNLEEVKKDEDRIWKGIQYDGIDSINLNIDTQKKVLNDISAYYSDMPFEDEYNEDLRYYFNNPYYLYTDGIILYGMLRHLKPKQVIEVGSGFSSALMLDVNDIFFDSKIKFGFIEPHTERLEKLISKGDKDKISILKCRVQDVDIEYFKSLKENDILFIDSTHVSKCGSDLNYLLFEVLPILNKGVYIHFHDIFYPFEYPKEWVFKGYNWNENYLLRAFLMNNNAHSIQVFAHYLHLHHKDVYKDMPLAYKNTGGNLWLKKESH</sequence>
<dbReference type="RefSeq" id="WP_320555542.1">
    <property type="nucleotide sequence ID" value="NZ_JAXDAE010000006.1"/>
</dbReference>
<dbReference type="SUPFAM" id="SSF53335">
    <property type="entry name" value="S-adenosyl-L-methionine-dependent methyltransferases"/>
    <property type="match status" value="1"/>
</dbReference>
<dbReference type="Gene3D" id="3.40.50.150">
    <property type="entry name" value="Vaccinia Virus protein VP39"/>
    <property type="match status" value="1"/>
</dbReference>
<proteinExistence type="predicted"/>
<accession>A0ABU5EL72</accession>
<keyword evidence="1" id="KW-0489">Methyltransferase</keyword>
<protein>
    <submittedName>
        <fullName evidence="1">Class I SAM-dependent methyltransferase</fullName>
    </submittedName>
</protein>
<dbReference type="InterPro" id="IPR029063">
    <property type="entry name" value="SAM-dependent_MTases_sf"/>
</dbReference>
<name>A0ABU5EL72_9FLAO</name>
<dbReference type="Pfam" id="PF13578">
    <property type="entry name" value="Methyltransf_24"/>
    <property type="match status" value="1"/>
</dbReference>
<organism evidence="1 2">
    <name type="scientific">Winogradskyella aquimaris</name>
    <dbReference type="NCBI Taxonomy" id="864074"/>
    <lineage>
        <taxon>Bacteria</taxon>
        <taxon>Pseudomonadati</taxon>
        <taxon>Bacteroidota</taxon>
        <taxon>Flavobacteriia</taxon>
        <taxon>Flavobacteriales</taxon>
        <taxon>Flavobacteriaceae</taxon>
        <taxon>Winogradskyella</taxon>
    </lineage>
</organism>
<dbReference type="EMBL" id="JAXDAE010000006">
    <property type="protein sequence ID" value="MDY2587170.1"/>
    <property type="molecule type" value="Genomic_DNA"/>
</dbReference>
<reference evidence="1 2" key="1">
    <citation type="submission" date="2023-11" db="EMBL/GenBank/DDBJ databases">
        <title>Winogradskyella pelagius sp. nov., isolated from coastal sediment.</title>
        <authorList>
            <person name="Li F."/>
        </authorList>
    </citation>
    <scope>NUCLEOTIDE SEQUENCE [LARGE SCALE GENOMIC DNA]</scope>
    <source>
        <strain evidence="1 2">KCTC 23502</strain>
    </source>
</reference>
<evidence type="ECO:0000313" key="1">
    <source>
        <dbReference type="EMBL" id="MDY2587170.1"/>
    </source>
</evidence>
<keyword evidence="2" id="KW-1185">Reference proteome</keyword>
<dbReference type="GO" id="GO:0008168">
    <property type="term" value="F:methyltransferase activity"/>
    <property type="evidence" value="ECO:0007669"/>
    <property type="project" value="UniProtKB-KW"/>
</dbReference>
<dbReference type="Proteomes" id="UP001285855">
    <property type="component" value="Unassembled WGS sequence"/>
</dbReference>
<dbReference type="GO" id="GO:0032259">
    <property type="term" value="P:methylation"/>
    <property type="evidence" value="ECO:0007669"/>
    <property type="project" value="UniProtKB-KW"/>
</dbReference>
<keyword evidence="1" id="KW-0808">Transferase</keyword>